<dbReference type="Proteomes" id="UP001341840">
    <property type="component" value="Unassembled WGS sequence"/>
</dbReference>
<feature type="region of interest" description="Disordered" evidence="1">
    <location>
        <begin position="1"/>
        <end position="51"/>
    </location>
</feature>
<organism evidence="2 3">
    <name type="scientific">Stylosanthes scabra</name>
    <dbReference type="NCBI Taxonomy" id="79078"/>
    <lineage>
        <taxon>Eukaryota</taxon>
        <taxon>Viridiplantae</taxon>
        <taxon>Streptophyta</taxon>
        <taxon>Embryophyta</taxon>
        <taxon>Tracheophyta</taxon>
        <taxon>Spermatophyta</taxon>
        <taxon>Magnoliopsida</taxon>
        <taxon>eudicotyledons</taxon>
        <taxon>Gunneridae</taxon>
        <taxon>Pentapetalae</taxon>
        <taxon>rosids</taxon>
        <taxon>fabids</taxon>
        <taxon>Fabales</taxon>
        <taxon>Fabaceae</taxon>
        <taxon>Papilionoideae</taxon>
        <taxon>50 kb inversion clade</taxon>
        <taxon>dalbergioids sensu lato</taxon>
        <taxon>Dalbergieae</taxon>
        <taxon>Pterocarpus clade</taxon>
        <taxon>Stylosanthes</taxon>
    </lineage>
</organism>
<reference evidence="2 3" key="1">
    <citation type="journal article" date="2023" name="Plants (Basel)">
        <title>Bridging the Gap: Combining Genomics and Transcriptomics Approaches to Understand Stylosanthes scabra, an Orphan Legume from the Brazilian Caatinga.</title>
        <authorList>
            <person name="Ferreira-Neto J.R.C."/>
            <person name="da Silva M.D."/>
            <person name="Binneck E."/>
            <person name="de Melo N.F."/>
            <person name="da Silva R.H."/>
            <person name="de Melo A.L.T.M."/>
            <person name="Pandolfi V."/>
            <person name="Bustamante F.O."/>
            <person name="Brasileiro-Vidal A.C."/>
            <person name="Benko-Iseppon A.M."/>
        </authorList>
    </citation>
    <scope>NUCLEOTIDE SEQUENCE [LARGE SCALE GENOMIC DNA]</scope>
    <source>
        <tissue evidence="2">Leaves</tissue>
    </source>
</reference>
<comment type="caution">
    <text evidence="2">The sequence shown here is derived from an EMBL/GenBank/DDBJ whole genome shotgun (WGS) entry which is preliminary data.</text>
</comment>
<sequence>MSRPLYRSVSGVRTPEHNHDSWESLNKDKVDKEDFDKKGSSNHSSLSGHHRLQMPETKIIKKDGRLYIIIQKIFAGKCFHSKMKLLCGKKKPVKEIATAQERMVLPLLYVVSSCLEWWVL</sequence>
<feature type="compositionally biased region" description="Basic and acidic residues" evidence="1">
    <location>
        <begin position="14"/>
        <end position="39"/>
    </location>
</feature>
<evidence type="ECO:0000313" key="3">
    <source>
        <dbReference type="Proteomes" id="UP001341840"/>
    </source>
</evidence>
<accession>A0ABU6T697</accession>
<gene>
    <name evidence="2" type="ORF">PIB30_014119</name>
</gene>
<evidence type="ECO:0000256" key="1">
    <source>
        <dbReference type="SAM" id="MobiDB-lite"/>
    </source>
</evidence>
<keyword evidence="3" id="KW-1185">Reference proteome</keyword>
<protein>
    <submittedName>
        <fullName evidence="2">Uncharacterized protein</fullName>
    </submittedName>
</protein>
<evidence type="ECO:0000313" key="2">
    <source>
        <dbReference type="EMBL" id="MED6144257.1"/>
    </source>
</evidence>
<dbReference type="EMBL" id="JASCZI010090658">
    <property type="protein sequence ID" value="MED6144257.1"/>
    <property type="molecule type" value="Genomic_DNA"/>
</dbReference>
<proteinExistence type="predicted"/>
<name>A0ABU6T697_9FABA</name>